<dbReference type="GO" id="GO:0006896">
    <property type="term" value="P:Golgi to vacuole transport"/>
    <property type="evidence" value="ECO:0007669"/>
    <property type="project" value="TreeGrafter"/>
</dbReference>
<keyword evidence="4" id="KW-0813">Transport</keyword>
<evidence type="ECO:0000256" key="11">
    <source>
        <dbReference type="SAM" id="MobiDB-lite"/>
    </source>
</evidence>
<dbReference type="GO" id="GO:0005829">
    <property type="term" value="C:cytosol"/>
    <property type="evidence" value="ECO:0007669"/>
    <property type="project" value="GOC"/>
</dbReference>
<evidence type="ECO:0000256" key="3">
    <source>
        <dbReference type="ARBA" id="ARBA00017665"/>
    </source>
</evidence>
<comment type="function">
    <text evidence="9">Acts as a component of the GARP complex that is involved in retrograde transport from early and late endosomes to the trans-Golgi network (TGN). The GARP complex is required for the maintenance of the cycling of mannose 6-phosphate receptors between the TGN and endosomes, this cycling is necessary for proper lysosomal sorting of acid hydrolases such as CTSD. Within the GARP complex, required to tether the complex to the TGN. Not involved in endocytic recycling.</text>
</comment>
<keyword evidence="6" id="KW-0653">Protein transport</keyword>
<dbReference type="PANTHER" id="PTHR12965">
    <property type="entry name" value="VACUOLAR PROTEIN SORTING 54"/>
    <property type="match status" value="1"/>
</dbReference>
<keyword evidence="5" id="KW-0597">Phosphoprotein</keyword>
<evidence type="ECO:0000256" key="7">
    <source>
        <dbReference type="ARBA" id="ARBA00023034"/>
    </source>
</evidence>
<evidence type="ECO:0000256" key="6">
    <source>
        <dbReference type="ARBA" id="ARBA00022927"/>
    </source>
</evidence>
<evidence type="ECO:0000256" key="10">
    <source>
        <dbReference type="ARBA" id="ARBA00063265"/>
    </source>
</evidence>
<evidence type="ECO:0000256" key="1">
    <source>
        <dbReference type="ARBA" id="ARBA00004601"/>
    </source>
</evidence>
<dbReference type="Pfam" id="PF10475">
    <property type="entry name" value="Vps54_N"/>
    <property type="match status" value="1"/>
</dbReference>
<feature type="region of interest" description="Disordered" evidence="11">
    <location>
        <begin position="366"/>
        <end position="409"/>
    </location>
</feature>
<dbReference type="GO" id="GO:0015031">
    <property type="term" value="P:protein transport"/>
    <property type="evidence" value="ECO:0007669"/>
    <property type="project" value="UniProtKB-KW"/>
</dbReference>
<evidence type="ECO:0000256" key="4">
    <source>
        <dbReference type="ARBA" id="ARBA00022448"/>
    </source>
</evidence>
<gene>
    <name evidence="15 16" type="primary">VPS54</name>
</gene>
<evidence type="ECO:0000259" key="12">
    <source>
        <dbReference type="Pfam" id="PF07928"/>
    </source>
</evidence>
<dbReference type="PANTHER" id="PTHR12965:SF0">
    <property type="entry name" value="VACUOLAR PROTEIN SORTING-ASSOCIATED PROTEIN 54"/>
    <property type="match status" value="1"/>
</dbReference>
<dbReference type="Gene3D" id="1.20.1280.130">
    <property type="match status" value="1"/>
</dbReference>
<evidence type="ECO:0000256" key="8">
    <source>
        <dbReference type="ARBA" id="ARBA00023054"/>
    </source>
</evidence>
<dbReference type="InterPro" id="IPR039745">
    <property type="entry name" value="Vps54"/>
</dbReference>
<dbReference type="GO" id="GO:0042147">
    <property type="term" value="P:retrograde transport, endosome to Golgi"/>
    <property type="evidence" value="ECO:0007669"/>
    <property type="project" value="InterPro"/>
</dbReference>
<organism evidence="14 15">
    <name type="scientific">Alligator sinensis</name>
    <name type="common">Chinese alligator</name>
    <dbReference type="NCBI Taxonomy" id="38654"/>
    <lineage>
        <taxon>Eukaryota</taxon>
        <taxon>Metazoa</taxon>
        <taxon>Chordata</taxon>
        <taxon>Craniata</taxon>
        <taxon>Vertebrata</taxon>
        <taxon>Euteleostomi</taxon>
        <taxon>Archelosauria</taxon>
        <taxon>Archosauria</taxon>
        <taxon>Crocodylia</taxon>
        <taxon>Alligatoridae</taxon>
        <taxon>Alligatorinae</taxon>
        <taxon>Alligator</taxon>
    </lineage>
</organism>
<name>A0A3Q0FKG2_ALLSI</name>
<dbReference type="InterPro" id="IPR019515">
    <property type="entry name" value="VPS54_N"/>
</dbReference>
<feature type="domain" description="Vacuolar protein sorting-associated protein 54 N-terminal" evidence="13">
    <location>
        <begin position="41"/>
        <end position="195"/>
    </location>
</feature>
<accession>A0A3Q0FKG2</accession>
<keyword evidence="8" id="KW-0175">Coiled coil</keyword>
<dbReference type="RefSeq" id="XP_025048123.1">
    <property type="nucleotide sequence ID" value="XM_025192338.1"/>
</dbReference>
<feature type="domain" description="Vacuolar protein sorting-associated protein 54 C-terminal" evidence="12">
    <location>
        <begin position="570"/>
        <end position="699"/>
    </location>
</feature>
<evidence type="ECO:0000256" key="5">
    <source>
        <dbReference type="ARBA" id="ARBA00022553"/>
    </source>
</evidence>
<keyword evidence="7" id="KW-0333">Golgi apparatus</keyword>
<dbReference type="GO" id="GO:0019905">
    <property type="term" value="F:syntaxin binding"/>
    <property type="evidence" value="ECO:0007669"/>
    <property type="project" value="TreeGrafter"/>
</dbReference>
<proteinExistence type="inferred from homology"/>
<feature type="compositionally biased region" description="Polar residues" evidence="11">
    <location>
        <begin position="366"/>
        <end position="386"/>
    </location>
</feature>
<keyword evidence="14" id="KW-1185">Reference proteome</keyword>
<dbReference type="GO" id="GO:0000938">
    <property type="term" value="C:GARP complex"/>
    <property type="evidence" value="ECO:0007669"/>
    <property type="project" value="InterPro"/>
</dbReference>
<dbReference type="FunFam" id="1.20.1280.130:FF:000001">
    <property type="entry name" value="Vacuolar protein sorting-associated protein 54"/>
    <property type="match status" value="1"/>
</dbReference>
<feature type="compositionally biased region" description="Low complexity" evidence="11">
    <location>
        <begin position="392"/>
        <end position="407"/>
    </location>
</feature>
<dbReference type="CTD" id="51542"/>
<comment type="subunit">
    <text evidence="10">Component of the Golgi-associated retrograde protein (GARP) complex, also called VFT (VPS fifty-three) complex, composed of VPS51, VPS52, VPS53 and VPS54. EIPR1 interacts with GARP complex and mediates its recruitment to the trans-Golgi network. Interacts with VPS51 in an EIPR1-independent manner.</text>
</comment>
<evidence type="ECO:0000313" key="16">
    <source>
        <dbReference type="RefSeq" id="XP_025048123.1"/>
    </source>
</evidence>
<comment type="similarity">
    <text evidence="2">Belongs to the VPS54 family.</text>
</comment>
<evidence type="ECO:0000313" key="14">
    <source>
        <dbReference type="Proteomes" id="UP000189705"/>
    </source>
</evidence>
<evidence type="ECO:0000313" key="15">
    <source>
        <dbReference type="RefSeq" id="XP_025048116.1"/>
    </source>
</evidence>
<dbReference type="Proteomes" id="UP000189705">
    <property type="component" value="Unplaced"/>
</dbReference>
<dbReference type="InterPro" id="IPR012501">
    <property type="entry name" value="Vps54_C"/>
</dbReference>
<dbReference type="AlphaFoldDB" id="A0A3Q0FKG2"/>
<comment type="subcellular location">
    <subcellularLocation>
        <location evidence="1">Golgi apparatus</location>
        <location evidence="1">trans-Golgi network</location>
    </subcellularLocation>
</comment>
<reference evidence="15 16" key="1">
    <citation type="submission" date="2025-04" db="UniProtKB">
        <authorList>
            <consortium name="RefSeq"/>
        </authorList>
    </citation>
    <scope>IDENTIFICATION</scope>
</reference>
<evidence type="ECO:0000259" key="13">
    <source>
        <dbReference type="Pfam" id="PF10475"/>
    </source>
</evidence>
<evidence type="ECO:0000256" key="9">
    <source>
        <dbReference type="ARBA" id="ARBA00058043"/>
    </source>
</evidence>
<dbReference type="GeneID" id="102372612"/>
<sequence length="810" mass="91818">MKPDFALEDSLTFNAVLPWSHFSTAGGKGNRDAASSKLLQEKLSHYLDIVEVNIAHQISLRSEAFFHAMTSQHELQDYLRKTSHAVKMLRDKISQIDKVMCEGSLRVLRLSLTRNNCIKAYNKLKLMATVHQTQPTVQLLLSTSEFVGALDLIATTQEVLQQELQGIHSFRHLGSQLCELEKLIDKMMIAEFSTYAHTDLNRPLEDDCQILEEERLISLVFGLLKQRKLNFYEIYGDEMIITAKNIIKQCVVSTVSQIEEIDIEVVIKLADQMRMMNFPQWFDLLKSVFSKFTIFLKRIKATLNVIRSVVLLVLDKNQKTREQEETSLQKNSTKDNIVDTEVAYLTHDGMFISDAFGEREIPSVAVDTTSQRNVSPNSEPSNSDSVSEPECTTDSSSSKEQTSSSVTPGGVEIIISDDMKLTDLELGKLANNIQELLYSASDICHDRSVKFLMARAKDGFLEKLNSNEFVALSRLMEGFILDTEQICGRKSMSLRGALQSQANRFVNRFHEERKTKLSLLLDNERWKQAEVPAEFQDLVDSVAEGKITLPEKKAVAEERKPADFLIVEGQKYAVVGTVLLLIRIILEYCQCVDNIPSITTDMLTRLSDLLKYFNSRSCQLVLGAGALQVVGLKTITTKNLALSSRCLQLIVHYIPTIRAHFEARLQHKQFSVLRHFDHITKDYHDHIAEISAKLVAIMDSLFDKLLSKYEVKAPVPSACFRNICKQMAKMHEAIYDLIPEEQTQMLFLRINASYKLHLKRQLAHLNVVNDGGPQNGLVTSDVAFYTGNLQALKGLKNLDLNMAEIWEQKR</sequence>
<dbReference type="Pfam" id="PF07928">
    <property type="entry name" value="Vps54"/>
    <property type="match status" value="1"/>
</dbReference>
<protein>
    <recommendedName>
        <fullName evidence="3">Vacuolar protein sorting-associated protein 54</fullName>
    </recommendedName>
</protein>
<dbReference type="RefSeq" id="XP_025048116.1">
    <property type="nucleotide sequence ID" value="XM_025192331.1"/>
</dbReference>
<dbReference type="Gene3D" id="6.10.250.860">
    <property type="match status" value="1"/>
</dbReference>
<evidence type="ECO:0000256" key="2">
    <source>
        <dbReference type="ARBA" id="ARBA00009150"/>
    </source>
</evidence>